<dbReference type="PANTHER" id="PTHR10491">
    <property type="entry name" value="DTDP-4-DEHYDRORHAMNOSE REDUCTASE"/>
    <property type="match status" value="1"/>
</dbReference>
<protein>
    <recommendedName>
        <fullName evidence="2">dTDP-4-dehydrorhamnose reductase</fullName>
        <ecNumber evidence="2">1.1.1.133</ecNumber>
    </recommendedName>
</protein>
<comment type="similarity">
    <text evidence="1 2">Belongs to the dTDP-4-dehydrorhamnose reductase family.</text>
</comment>
<dbReference type="OrthoDB" id="9803892at2"/>
<dbReference type="CDD" id="cd05254">
    <property type="entry name" value="dTDP_HR_like_SDR_e"/>
    <property type="match status" value="1"/>
</dbReference>
<dbReference type="GO" id="GO:0005829">
    <property type="term" value="C:cytosol"/>
    <property type="evidence" value="ECO:0007669"/>
    <property type="project" value="TreeGrafter"/>
</dbReference>
<dbReference type="PANTHER" id="PTHR10491:SF4">
    <property type="entry name" value="METHIONINE ADENOSYLTRANSFERASE 2 SUBUNIT BETA"/>
    <property type="match status" value="1"/>
</dbReference>
<dbReference type="GO" id="GO:0019305">
    <property type="term" value="P:dTDP-rhamnose biosynthetic process"/>
    <property type="evidence" value="ECO:0007669"/>
    <property type="project" value="UniProtKB-UniPathway"/>
</dbReference>
<sequence>MVLGAGGLLGADLVPVLARDHEVRACVRRDVDVTDPRAVAAAVEGASYVVNAAAWTAVDDAEAHEEEAAAVNGAGAGVVARACAVIGARLVHVSTDYVFAGDDAAARAAVPYPEDAPTDPRTAYGRTKAAGEREVLAASSDHVVVRTAWLYGAHGPCFPRTIVRVARERGGLDVVTGQRGQPTWTRDVADLVRRLLAAEVPGGVYHATSSGVATWHDLAVEAVRAAGMPGDVVRPLDGELPGRAATRPVWSVLGHDRLRAVGVEPIGHWRDRWTLAADEVLAGVV</sequence>
<comment type="pathway">
    <text evidence="2">Carbohydrate biosynthesis; dTDP-L-rhamnose biosynthesis.</text>
</comment>
<evidence type="ECO:0000256" key="1">
    <source>
        <dbReference type="ARBA" id="ARBA00010944"/>
    </source>
</evidence>
<keyword evidence="2" id="KW-0560">Oxidoreductase</keyword>
<dbReference type="Pfam" id="PF04321">
    <property type="entry name" value="RmlD_sub_bind"/>
    <property type="match status" value="1"/>
</dbReference>
<name>A0A2M9CDQ4_9CELL</name>
<accession>A0A2M9CDQ4</accession>
<dbReference type="GO" id="GO:0008831">
    <property type="term" value="F:dTDP-4-dehydrorhamnose reductase activity"/>
    <property type="evidence" value="ECO:0007669"/>
    <property type="project" value="UniProtKB-EC"/>
</dbReference>
<evidence type="ECO:0000256" key="2">
    <source>
        <dbReference type="RuleBase" id="RU364082"/>
    </source>
</evidence>
<organism evidence="4 5">
    <name type="scientific">Sediminihabitans luteus</name>
    <dbReference type="NCBI Taxonomy" id="1138585"/>
    <lineage>
        <taxon>Bacteria</taxon>
        <taxon>Bacillati</taxon>
        <taxon>Actinomycetota</taxon>
        <taxon>Actinomycetes</taxon>
        <taxon>Micrococcales</taxon>
        <taxon>Cellulomonadaceae</taxon>
        <taxon>Sediminihabitans</taxon>
    </lineage>
</organism>
<keyword evidence="2" id="KW-0521">NADP</keyword>
<dbReference type="UniPathway" id="UPA00124"/>
<comment type="caution">
    <text evidence="4">The sequence shown here is derived from an EMBL/GenBank/DDBJ whole genome shotgun (WGS) entry which is preliminary data.</text>
</comment>
<comment type="function">
    <text evidence="2">Catalyzes the reduction of dTDP-6-deoxy-L-lyxo-4-hexulose to yield dTDP-L-rhamnose.</text>
</comment>
<dbReference type="InterPro" id="IPR029903">
    <property type="entry name" value="RmlD-like-bd"/>
</dbReference>
<dbReference type="AlphaFoldDB" id="A0A2M9CDQ4"/>
<gene>
    <name evidence="4" type="ORF">CLV28_2457</name>
</gene>
<evidence type="ECO:0000313" key="5">
    <source>
        <dbReference type="Proteomes" id="UP000231693"/>
    </source>
</evidence>
<dbReference type="SUPFAM" id="SSF51735">
    <property type="entry name" value="NAD(P)-binding Rossmann-fold domains"/>
    <property type="match status" value="1"/>
</dbReference>
<keyword evidence="5" id="KW-1185">Reference proteome</keyword>
<dbReference type="EC" id="1.1.1.133" evidence="2"/>
<dbReference type="EMBL" id="PGFE01000004">
    <property type="protein sequence ID" value="PJJ69980.1"/>
    <property type="molecule type" value="Genomic_DNA"/>
</dbReference>
<dbReference type="Gene3D" id="3.90.25.10">
    <property type="entry name" value="UDP-galactose 4-epimerase, domain 1"/>
    <property type="match status" value="1"/>
</dbReference>
<evidence type="ECO:0000313" key="4">
    <source>
        <dbReference type="EMBL" id="PJJ69980.1"/>
    </source>
</evidence>
<dbReference type="Gene3D" id="3.40.50.720">
    <property type="entry name" value="NAD(P)-binding Rossmann-like Domain"/>
    <property type="match status" value="1"/>
</dbReference>
<proteinExistence type="inferred from homology"/>
<reference evidence="4 5" key="1">
    <citation type="submission" date="2017-11" db="EMBL/GenBank/DDBJ databases">
        <title>Genomic Encyclopedia of Archaeal and Bacterial Type Strains, Phase II (KMG-II): From Individual Species to Whole Genera.</title>
        <authorList>
            <person name="Goeker M."/>
        </authorList>
    </citation>
    <scope>NUCLEOTIDE SEQUENCE [LARGE SCALE GENOMIC DNA]</scope>
    <source>
        <strain evidence="4 5">DSM 25478</strain>
    </source>
</reference>
<dbReference type="InterPro" id="IPR005913">
    <property type="entry name" value="dTDP_dehydrorham_reduct"/>
</dbReference>
<dbReference type="InterPro" id="IPR036291">
    <property type="entry name" value="NAD(P)-bd_dom_sf"/>
</dbReference>
<dbReference type="NCBIfam" id="TIGR01214">
    <property type="entry name" value="rmlD"/>
    <property type="match status" value="1"/>
</dbReference>
<feature type="domain" description="RmlD-like substrate binding" evidence="3">
    <location>
        <begin position="1"/>
        <end position="279"/>
    </location>
</feature>
<evidence type="ECO:0000259" key="3">
    <source>
        <dbReference type="Pfam" id="PF04321"/>
    </source>
</evidence>
<dbReference type="Proteomes" id="UP000231693">
    <property type="component" value="Unassembled WGS sequence"/>
</dbReference>